<protein>
    <submittedName>
        <fullName evidence="5">Type 2 C1q domain-containing protein 6</fullName>
    </submittedName>
</protein>
<organism evidence="5">
    <name type="scientific">Littorina littorea</name>
    <name type="common">Common periwinkle</name>
    <dbReference type="NCBI Taxonomy" id="31216"/>
    <lineage>
        <taxon>Eukaryota</taxon>
        <taxon>Metazoa</taxon>
        <taxon>Spiralia</taxon>
        <taxon>Lophotrochozoa</taxon>
        <taxon>Mollusca</taxon>
        <taxon>Gastropoda</taxon>
        <taxon>Caenogastropoda</taxon>
        <taxon>Littorinimorpha</taxon>
        <taxon>Littorinoidea</taxon>
        <taxon>Littorinidae</taxon>
        <taxon>Littorina</taxon>
    </lineage>
</organism>
<keyword evidence="3" id="KW-0732">Signal</keyword>
<feature type="signal peptide" evidence="3">
    <location>
        <begin position="1"/>
        <end position="20"/>
    </location>
</feature>
<dbReference type="InterPro" id="IPR001073">
    <property type="entry name" value="C1q_dom"/>
</dbReference>
<dbReference type="PROSITE" id="PS50871">
    <property type="entry name" value="C1Q"/>
    <property type="match status" value="1"/>
</dbReference>
<dbReference type="Pfam" id="PF00386">
    <property type="entry name" value="C1q"/>
    <property type="match status" value="1"/>
</dbReference>
<comment type="subcellular location">
    <subcellularLocation>
        <location evidence="1">Secreted</location>
    </subcellularLocation>
</comment>
<dbReference type="SUPFAM" id="SSF49842">
    <property type="entry name" value="TNF-like"/>
    <property type="match status" value="1"/>
</dbReference>
<evidence type="ECO:0000313" key="5">
    <source>
        <dbReference type="EMBL" id="QBA18407.1"/>
    </source>
</evidence>
<dbReference type="InterPro" id="IPR008983">
    <property type="entry name" value="Tumour_necrosis_fac-like_dom"/>
</dbReference>
<evidence type="ECO:0000256" key="3">
    <source>
        <dbReference type="SAM" id="SignalP"/>
    </source>
</evidence>
<proteinExistence type="evidence at transcript level"/>
<evidence type="ECO:0000256" key="2">
    <source>
        <dbReference type="ARBA" id="ARBA00022525"/>
    </source>
</evidence>
<accession>A0A411DER5</accession>
<dbReference type="GO" id="GO:0005576">
    <property type="term" value="C:extracellular region"/>
    <property type="evidence" value="ECO:0007669"/>
    <property type="project" value="UniProtKB-SubCell"/>
</dbReference>
<evidence type="ECO:0000259" key="4">
    <source>
        <dbReference type="PROSITE" id="PS50871"/>
    </source>
</evidence>
<dbReference type="Gene3D" id="2.60.120.40">
    <property type="match status" value="1"/>
</dbReference>
<dbReference type="GO" id="GO:0031012">
    <property type="term" value="C:extracellular matrix"/>
    <property type="evidence" value="ECO:0007669"/>
    <property type="project" value="TreeGrafter"/>
</dbReference>
<feature type="chain" id="PRO_5019016993" evidence="3">
    <location>
        <begin position="21"/>
        <end position="214"/>
    </location>
</feature>
<dbReference type="InterPro" id="IPR050392">
    <property type="entry name" value="Collagen/C1q_domain"/>
</dbReference>
<evidence type="ECO:0000256" key="1">
    <source>
        <dbReference type="ARBA" id="ARBA00004613"/>
    </source>
</evidence>
<dbReference type="PANTHER" id="PTHR15427:SF2">
    <property type="entry name" value="EMILIN-3"/>
    <property type="match status" value="1"/>
</dbReference>
<keyword evidence="2" id="KW-0964">Secreted</keyword>
<dbReference type="SMART" id="SM00110">
    <property type="entry name" value="C1Q"/>
    <property type="match status" value="1"/>
</dbReference>
<reference evidence="5" key="1">
    <citation type="journal article" date="2019" name="Dev. Comp. Immunol.">
        <title>Derivatives of the lectin complement pathway in Lophotrochozoa.</title>
        <authorList>
            <person name="Gorbushin A.M."/>
        </authorList>
    </citation>
    <scope>NUCLEOTIDE SEQUENCE</scope>
    <source>
        <tissue evidence="5">Kidney</tissue>
    </source>
</reference>
<gene>
    <name evidence="5" type="primary">C1qDC2-6</name>
</gene>
<dbReference type="EMBL" id="MK153113">
    <property type="protein sequence ID" value="QBA18407.1"/>
    <property type="molecule type" value="mRNA"/>
</dbReference>
<dbReference type="AlphaFoldDB" id="A0A411DER5"/>
<sequence>MRCVPVVCLLLVLLFQAVLMTREVQGNLRVKRSYDVNTAHPQFLRERPTRQATQMLLMQTKLTSLENRVSALENSQHMAVAFTARISLDRDRNQQGLPLGHQQTVIFNEAITNIGDAYNPHNGIFTAPAAGTFAFFLTQMGVRFSGEIYLDIVKNGVTLDRVFAQGSTDSHDQGSTHVTTHLREGDQVWVRQTRGDAVRGDTWTVFTGYLLHAD</sequence>
<dbReference type="PRINTS" id="PR00007">
    <property type="entry name" value="COMPLEMNTC1Q"/>
</dbReference>
<feature type="domain" description="C1q" evidence="4">
    <location>
        <begin position="75"/>
        <end position="214"/>
    </location>
</feature>
<dbReference type="PANTHER" id="PTHR15427">
    <property type="entry name" value="EMILIN ELASTIN MICROFIBRIL INTERFACE-LOCATED PROTEIN ELASTIN MICROFIBRIL INTERFACER"/>
    <property type="match status" value="1"/>
</dbReference>
<name>A0A411DER5_LITLI</name>